<keyword evidence="2" id="KW-1185">Reference proteome</keyword>
<evidence type="ECO:0000313" key="2">
    <source>
        <dbReference type="Proteomes" id="UP000326396"/>
    </source>
</evidence>
<sequence length="70" mass="7856">MTTPSSKPHTVSLCLEIRCCALQVLNRPIPLVLNSIRPRVVDDDNIMEMTMVVKRAEFGVDDGVMEAKDR</sequence>
<evidence type="ECO:0000313" key="1">
    <source>
        <dbReference type="EMBL" id="KAD4585414.1"/>
    </source>
</evidence>
<protein>
    <submittedName>
        <fullName evidence="1">Uncharacterized protein</fullName>
    </submittedName>
</protein>
<dbReference type="EMBL" id="SZYD01000012">
    <property type="protein sequence ID" value="KAD4585414.1"/>
    <property type="molecule type" value="Genomic_DNA"/>
</dbReference>
<comment type="caution">
    <text evidence="1">The sequence shown here is derived from an EMBL/GenBank/DDBJ whole genome shotgun (WGS) entry which is preliminary data.</text>
</comment>
<gene>
    <name evidence="1" type="ORF">E3N88_23015</name>
</gene>
<organism evidence="1 2">
    <name type="scientific">Mikania micrantha</name>
    <name type="common">bitter vine</name>
    <dbReference type="NCBI Taxonomy" id="192012"/>
    <lineage>
        <taxon>Eukaryota</taxon>
        <taxon>Viridiplantae</taxon>
        <taxon>Streptophyta</taxon>
        <taxon>Embryophyta</taxon>
        <taxon>Tracheophyta</taxon>
        <taxon>Spermatophyta</taxon>
        <taxon>Magnoliopsida</taxon>
        <taxon>eudicotyledons</taxon>
        <taxon>Gunneridae</taxon>
        <taxon>Pentapetalae</taxon>
        <taxon>asterids</taxon>
        <taxon>campanulids</taxon>
        <taxon>Asterales</taxon>
        <taxon>Asteraceae</taxon>
        <taxon>Asteroideae</taxon>
        <taxon>Heliantheae alliance</taxon>
        <taxon>Eupatorieae</taxon>
        <taxon>Mikania</taxon>
    </lineage>
</organism>
<dbReference type="AlphaFoldDB" id="A0A5N6NCB5"/>
<name>A0A5N6NCB5_9ASTR</name>
<accession>A0A5N6NCB5</accession>
<dbReference type="Proteomes" id="UP000326396">
    <property type="component" value="Linkage Group LG2"/>
</dbReference>
<proteinExistence type="predicted"/>
<reference evidence="1 2" key="1">
    <citation type="submission" date="2019-05" db="EMBL/GenBank/DDBJ databases">
        <title>Mikania micrantha, genome provides insights into the molecular mechanism of rapid growth.</title>
        <authorList>
            <person name="Liu B."/>
        </authorList>
    </citation>
    <scope>NUCLEOTIDE SEQUENCE [LARGE SCALE GENOMIC DNA]</scope>
    <source>
        <strain evidence="1">NLD-2019</strain>
        <tissue evidence="1">Leaf</tissue>
    </source>
</reference>